<dbReference type="PROSITE" id="PS51257">
    <property type="entry name" value="PROKAR_LIPOPROTEIN"/>
    <property type="match status" value="1"/>
</dbReference>
<evidence type="ECO:0000256" key="1">
    <source>
        <dbReference type="SAM" id="SignalP"/>
    </source>
</evidence>
<dbReference type="KEGG" id="hyg:AUC43_13485"/>
<keyword evidence="1" id="KW-0732">Signal</keyword>
<name>A0A0U4BHJ1_9BACT</name>
<evidence type="ECO:0000313" key="3">
    <source>
        <dbReference type="Proteomes" id="UP000059542"/>
    </source>
</evidence>
<dbReference type="EMBL" id="CP013909">
    <property type="protein sequence ID" value="ALW86011.1"/>
    <property type="molecule type" value="Genomic_DNA"/>
</dbReference>
<reference evidence="2 3" key="1">
    <citation type="submission" date="2015-12" db="EMBL/GenBank/DDBJ databases">
        <authorList>
            <person name="Shamseldin A."/>
            <person name="Moawad H."/>
            <person name="Abd El-Rahim W.M."/>
            <person name="Sadowsky M.J."/>
        </authorList>
    </citation>
    <scope>NUCLEOTIDE SEQUENCE [LARGE SCALE GENOMIC DNA]</scope>
    <source>
        <strain evidence="2 3">DG5B</strain>
    </source>
</reference>
<dbReference type="Proteomes" id="UP000059542">
    <property type="component" value="Chromosome"/>
</dbReference>
<organism evidence="2 3">
    <name type="scientific">Hymenobacter sedentarius</name>
    <dbReference type="NCBI Taxonomy" id="1411621"/>
    <lineage>
        <taxon>Bacteria</taxon>
        <taxon>Pseudomonadati</taxon>
        <taxon>Bacteroidota</taxon>
        <taxon>Cytophagia</taxon>
        <taxon>Cytophagales</taxon>
        <taxon>Hymenobacteraceae</taxon>
        <taxon>Hymenobacter</taxon>
    </lineage>
</organism>
<dbReference type="AlphaFoldDB" id="A0A0U4BHJ1"/>
<keyword evidence="3" id="KW-1185">Reference proteome</keyword>
<protein>
    <submittedName>
        <fullName evidence="2">Uncharacterized protein</fullName>
    </submittedName>
</protein>
<feature type="chain" id="PRO_5006847212" evidence="1">
    <location>
        <begin position="19"/>
        <end position="327"/>
    </location>
</feature>
<proteinExistence type="predicted"/>
<evidence type="ECO:0000313" key="2">
    <source>
        <dbReference type="EMBL" id="ALW86011.1"/>
    </source>
</evidence>
<accession>A0A0U4BHJ1</accession>
<dbReference type="OrthoDB" id="1466022at2"/>
<sequence>MKKLYAFLLLGLSFSACQQQPVPLATDQVNTLVGNAGYVAATGQQPTASTNDDARVQAHLAYAERLLRQRPTAGLNPTLAQRRVHLLDLLHPYWTAGVFPRNYDYPGERRPCFIDRDGRLCAVGFLVAETAGRPVAERINKAHQYDLIADMRAPELAEWVQTSGLTKQECALIQPTYGYPVPGASTQTVAPVATRYAVGTAVWSGFNTMLGVANASQFNLPGVSRGVAYVGLLSGAGQVLMGAFNLPADETPYYGIGWNPYPAAGTSHAPERTVSFVNIGAGTATLALSTWNLLHHRNMAKASRTEVGVVNFPGPSGGTGLSLTHRF</sequence>
<dbReference type="RefSeq" id="WP_068194527.1">
    <property type="nucleotide sequence ID" value="NZ_CP013909.1"/>
</dbReference>
<gene>
    <name evidence="2" type="ORF">AUC43_13485</name>
</gene>
<feature type="signal peptide" evidence="1">
    <location>
        <begin position="1"/>
        <end position="18"/>
    </location>
</feature>